<dbReference type="PANTHER" id="PTHR40050">
    <property type="entry name" value="INNER SPORE COAT PROTEIN H"/>
    <property type="match status" value="1"/>
</dbReference>
<feature type="chain" id="PRO_5038500395" description="Cellulosomal protein" evidence="2">
    <location>
        <begin position="36"/>
        <end position="513"/>
    </location>
</feature>
<dbReference type="EMBL" id="PYHR01000002">
    <property type="protein sequence ID" value="PWD52547.1"/>
    <property type="molecule type" value="Genomic_DNA"/>
</dbReference>
<dbReference type="OrthoDB" id="3280828at2"/>
<evidence type="ECO:0000313" key="4">
    <source>
        <dbReference type="Proteomes" id="UP000245166"/>
    </source>
</evidence>
<dbReference type="PANTHER" id="PTHR40050:SF1">
    <property type="entry name" value="INNER SPORE COAT PROTEIN H"/>
    <property type="match status" value="1"/>
</dbReference>
<evidence type="ECO:0000313" key="3">
    <source>
        <dbReference type="EMBL" id="PWD52547.1"/>
    </source>
</evidence>
<evidence type="ECO:0000256" key="1">
    <source>
        <dbReference type="SAM" id="MobiDB-lite"/>
    </source>
</evidence>
<sequence length="513" mass="51940">MTTRPTTRPTSRTAAGRLTALGAAVAIALAGCAPATGDAAGSATASPAVATGEPGTFFDASTVHEIAIDVDDAALTTMLQTYLDSGDKEWITASVTIDGETYDGVGIKLKGNSTLRGVTVDTPAQDLPWRIRLDKFTDDSDVDGYTDLVVRASSSETSLNEAVALDLLEAAGLASERAVATRFSVNGSEEVVRLTLQNLDDTWTQENFADGSADAGSVLYKAEAGGDYSWRGEDGAAYAEAFEIEAGADDYAPLVELLDLANNASDADFAAQLPELLDVQQLARYLAFEDLIGNFDDISGPGNNSYLYWDAATEEFTVVAWDHNLAFGVANVGGGGGVTDGGGMPGAAGARAGGVPPGAGERPTDLPDGEAPVLPDGGLPDGGLPDGGMDGGRGGMTRSNPLVDRFLADDDLAALVDEAAADLQAELVDSGLLEDVVATWSSVLTDGASDLVPADVVTAEGDAITSFEPGSATGPGGGGPVAGGGRPGAGSGEQPAVPNREDEDGDAAASATT</sequence>
<reference evidence="3 4" key="1">
    <citation type="submission" date="2018-03" db="EMBL/GenBank/DDBJ databases">
        <title>Genome assembly of novel Miniimonas species PCH200.</title>
        <authorList>
            <person name="Thakur V."/>
            <person name="Kumar V."/>
            <person name="Singh D."/>
        </authorList>
    </citation>
    <scope>NUCLEOTIDE SEQUENCE [LARGE SCALE GENOMIC DNA]</scope>
    <source>
        <strain evidence="3 4">PCH200</strain>
    </source>
</reference>
<feature type="signal peptide" evidence="2">
    <location>
        <begin position="1"/>
        <end position="35"/>
    </location>
</feature>
<evidence type="ECO:0008006" key="5">
    <source>
        <dbReference type="Google" id="ProtNLM"/>
    </source>
</evidence>
<dbReference type="AlphaFoldDB" id="A0A2U1ZZY6"/>
<accession>A0A2U1ZZY6</accession>
<dbReference type="PROSITE" id="PS51257">
    <property type="entry name" value="PROKAR_LIPOPROTEIN"/>
    <property type="match status" value="1"/>
</dbReference>
<dbReference type="Pfam" id="PF08757">
    <property type="entry name" value="CotH"/>
    <property type="match status" value="1"/>
</dbReference>
<feature type="region of interest" description="Disordered" evidence="1">
    <location>
        <begin position="465"/>
        <end position="513"/>
    </location>
</feature>
<feature type="compositionally biased region" description="Gly residues" evidence="1">
    <location>
        <begin position="379"/>
        <end position="395"/>
    </location>
</feature>
<evidence type="ECO:0000256" key="2">
    <source>
        <dbReference type="SAM" id="SignalP"/>
    </source>
</evidence>
<name>A0A2U1ZZY6_9MICO</name>
<gene>
    <name evidence="3" type="ORF">C8046_13055</name>
</gene>
<proteinExistence type="predicted"/>
<dbReference type="Proteomes" id="UP000245166">
    <property type="component" value="Unassembled WGS sequence"/>
</dbReference>
<feature type="region of interest" description="Disordered" evidence="1">
    <location>
        <begin position="342"/>
        <end position="397"/>
    </location>
</feature>
<protein>
    <recommendedName>
        <fullName evidence="5">Cellulosomal protein</fullName>
    </recommendedName>
</protein>
<organism evidence="3 4">
    <name type="scientific">Serinibacter arcticus</name>
    <dbReference type="NCBI Taxonomy" id="1655435"/>
    <lineage>
        <taxon>Bacteria</taxon>
        <taxon>Bacillati</taxon>
        <taxon>Actinomycetota</taxon>
        <taxon>Actinomycetes</taxon>
        <taxon>Micrococcales</taxon>
        <taxon>Beutenbergiaceae</taxon>
        <taxon>Serinibacter</taxon>
    </lineage>
</organism>
<comment type="caution">
    <text evidence="3">The sequence shown here is derived from an EMBL/GenBank/DDBJ whole genome shotgun (WGS) entry which is preliminary data.</text>
</comment>
<feature type="compositionally biased region" description="Gly residues" evidence="1">
    <location>
        <begin position="342"/>
        <end position="357"/>
    </location>
</feature>
<keyword evidence="2" id="KW-0732">Signal</keyword>
<dbReference type="InterPro" id="IPR014867">
    <property type="entry name" value="Spore_coat_CotH_CotH2/3/7"/>
</dbReference>
<feature type="compositionally biased region" description="Gly residues" evidence="1">
    <location>
        <begin position="473"/>
        <end position="491"/>
    </location>
</feature>
<keyword evidence="4" id="KW-1185">Reference proteome</keyword>